<dbReference type="PANTHER" id="PTHR22950">
    <property type="entry name" value="AMINO ACID TRANSPORTER"/>
    <property type="match status" value="1"/>
</dbReference>
<keyword evidence="7" id="KW-0029">Amino-acid transport</keyword>
<keyword evidence="9" id="KW-0915">Sodium</keyword>
<keyword evidence="5" id="KW-0479">Metal-binding</keyword>
<comment type="subcellular location">
    <subcellularLocation>
        <location evidence="1">Late endosome membrane</location>
        <topology evidence="1">Multi-pass membrane protein</topology>
    </subcellularLocation>
    <subcellularLocation>
        <location evidence="2">Lysosome membrane</location>
        <topology evidence="2">Multi-pass membrane protein</topology>
    </subcellularLocation>
</comment>
<evidence type="ECO:0000313" key="18">
    <source>
        <dbReference type="Proteomes" id="UP001295684"/>
    </source>
</evidence>
<evidence type="ECO:0000256" key="6">
    <source>
        <dbReference type="ARBA" id="ARBA00022753"/>
    </source>
</evidence>
<dbReference type="AlphaFoldDB" id="A0AAD1X6K6"/>
<dbReference type="Pfam" id="PF01490">
    <property type="entry name" value="Aa_trans"/>
    <property type="match status" value="1"/>
</dbReference>
<evidence type="ECO:0000256" key="10">
    <source>
        <dbReference type="ARBA" id="ARBA00023136"/>
    </source>
</evidence>
<protein>
    <recommendedName>
        <fullName evidence="16">Amino acid transporter transmembrane domain-containing protein</fullName>
    </recommendedName>
</protein>
<feature type="transmembrane region" description="Helical" evidence="15">
    <location>
        <begin position="140"/>
        <end position="160"/>
    </location>
</feature>
<evidence type="ECO:0000256" key="14">
    <source>
        <dbReference type="ARBA" id="ARBA00038442"/>
    </source>
</evidence>
<dbReference type="Proteomes" id="UP001295684">
    <property type="component" value="Unassembled WGS sequence"/>
</dbReference>
<feature type="domain" description="Amino acid transporter transmembrane" evidence="16">
    <location>
        <begin position="66"/>
        <end position="449"/>
    </location>
</feature>
<evidence type="ECO:0000256" key="7">
    <source>
        <dbReference type="ARBA" id="ARBA00022970"/>
    </source>
</evidence>
<comment type="similarity">
    <text evidence="14">Belongs to the amino acid/polyamine transporter 2 family. SLC38A9 subfamily.</text>
</comment>
<evidence type="ECO:0000256" key="15">
    <source>
        <dbReference type="SAM" id="Phobius"/>
    </source>
</evidence>
<proteinExistence type="inferred from homology"/>
<evidence type="ECO:0000256" key="13">
    <source>
        <dbReference type="ARBA" id="ARBA00023228"/>
    </source>
</evidence>
<evidence type="ECO:0000313" key="17">
    <source>
        <dbReference type="EMBL" id="CAI2365038.1"/>
    </source>
</evidence>
<feature type="transmembrane region" description="Helical" evidence="15">
    <location>
        <begin position="307"/>
        <end position="329"/>
    </location>
</feature>
<keyword evidence="11" id="KW-1015">Disulfide bond</keyword>
<feature type="transmembrane region" description="Helical" evidence="15">
    <location>
        <begin position="395"/>
        <end position="414"/>
    </location>
</feature>
<dbReference type="GO" id="GO:0031902">
    <property type="term" value="C:late endosome membrane"/>
    <property type="evidence" value="ECO:0007669"/>
    <property type="project" value="UniProtKB-SubCell"/>
</dbReference>
<gene>
    <name evidence="17" type="ORF">ECRASSUSDP1_LOCUS6388</name>
</gene>
<name>A0AAD1X6K6_EUPCR</name>
<organism evidence="17 18">
    <name type="scientific">Euplotes crassus</name>
    <dbReference type="NCBI Taxonomy" id="5936"/>
    <lineage>
        <taxon>Eukaryota</taxon>
        <taxon>Sar</taxon>
        <taxon>Alveolata</taxon>
        <taxon>Ciliophora</taxon>
        <taxon>Intramacronucleata</taxon>
        <taxon>Spirotrichea</taxon>
        <taxon>Hypotrichia</taxon>
        <taxon>Euplotida</taxon>
        <taxon>Euplotidae</taxon>
        <taxon>Moneuplotes</taxon>
    </lineage>
</organism>
<dbReference type="PANTHER" id="PTHR22950:SF244">
    <property type="entry name" value="NEUTRAL AMINO ACID TRANSPORTER 9"/>
    <property type="match status" value="1"/>
</dbReference>
<keyword evidence="4 15" id="KW-0812">Transmembrane</keyword>
<evidence type="ECO:0000256" key="5">
    <source>
        <dbReference type="ARBA" id="ARBA00022723"/>
    </source>
</evidence>
<dbReference type="EMBL" id="CAMPGE010006192">
    <property type="protein sequence ID" value="CAI2365038.1"/>
    <property type="molecule type" value="Genomic_DNA"/>
</dbReference>
<keyword evidence="18" id="KW-1185">Reference proteome</keyword>
<keyword evidence="13" id="KW-0458">Lysosome</keyword>
<dbReference type="InterPro" id="IPR013057">
    <property type="entry name" value="AA_transpt_TM"/>
</dbReference>
<dbReference type="GO" id="GO:0046872">
    <property type="term" value="F:metal ion binding"/>
    <property type="evidence" value="ECO:0007669"/>
    <property type="project" value="UniProtKB-KW"/>
</dbReference>
<feature type="transmembrane region" description="Helical" evidence="15">
    <location>
        <begin position="521"/>
        <end position="544"/>
    </location>
</feature>
<feature type="transmembrane region" description="Helical" evidence="15">
    <location>
        <begin position="276"/>
        <end position="295"/>
    </location>
</feature>
<keyword evidence="6" id="KW-0967">Endosome</keyword>
<evidence type="ECO:0000259" key="16">
    <source>
        <dbReference type="Pfam" id="PF01490"/>
    </source>
</evidence>
<evidence type="ECO:0000256" key="12">
    <source>
        <dbReference type="ARBA" id="ARBA00023180"/>
    </source>
</evidence>
<keyword evidence="10 15" id="KW-0472">Membrane</keyword>
<feature type="transmembrane region" description="Helical" evidence="15">
    <location>
        <begin position="420"/>
        <end position="442"/>
    </location>
</feature>
<keyword evidence="12" id="KW-0325">Glycoprotein</keyword>
<sequence>MDKRRGPIMVPRESPHYHRMRYYSAIRKGLKHMSQSTTYLDVPTHVIDDNAFIIFQTGREDPHDRKHSSLSTIFSIWNTMVGSGLFTIPWAFSNSGIVLGLIISFITFAISYYTCSIYVRLARNDSDFADTMYKYFGKKGWVVTMIFSILLMFSVIVIYYELMSQALFPVIAALIEWGGASEVSLDMGLDLSRFSLFYTCIALTLILYPVVSKRDISMFIRLNSFGIIFVCFILIYILAYGFYSLSNTTFEISNEESDLEGTTRNISLFRNKFNNLAGMMTLGYYIHNVCISIVKENKHPENNTRDVFIGYFLVFLSYSLVGSLGYLGFSGYTFKANIRETENLLYMFSATDMLAFVIRIICFCQMFSVYPMLFCVIRNQFGTIFYQGRELSNDIYLAFNATLLIVATIIGATFPKVGSILGYVGGFIGLGLIYIIPISLFLKRYKLQIEDPNLVEALDNNTVRSVKRKNPEFSPKLVIEESSTSSPGKQDIVNQTSDMTLQESLLQNGSYKTYKKSFLKFYLLCVIHAFIVLIGIIILALQFLSFEEW</sequence>
<keyword evidence="8 15" id="KW-1133">Transmembrane helix</keyword>
<accession>A0AAD1X6K6</accession>
<evidence type="ECO:0000256" key="9">
    <source>
        <dbReference type="ARBA" id="ARBA00023053"/>
    </source>
</evidence>
<evidence type="ECO:0000256" key="2">
    <source>
        <dbReference type="ARBA" id="ARBA00004155"/>
    </source>
</evidence>
<feature type="transmembrane region" description="Helical" evidence="15">
    <location>
        <begin position="353"/>
        <end position="374"/>
    </location>
</feature>
<evidence type="ECO:0000256" key="8">
    <source>
        <dbReference type="ARBA" id="ARBA00022989"/>
    </source>
</evidence>
<comment type="caution">
    <text evidence="17">The sequence shown here is derived from an EMBL/GenBank/DDBJ whole genome shotgun (WGS) entry which is preliminary data.</text>
</comment>
<feature type="transmembrane region" description="Helical" evidence="15">
    <location>
        <begin position="73"/>
        <end position="92"/>
    </location>
</feature>
<evidence type="ECO:0000256" key="11">
    <source>
        <dbReference type="ARBA" id="ARBA00023157"/>
    </source>
</evidence>
<dbReference type="GO" id="GO:0005765">
    <property type="term" value="C:lysosomal membrane"/>
    <property type="evidence" value="ECO:0007669"/>
    <property type="project" value="UniProtKB-SubCell"/>
</dbReference>
<evidence type="ECO:0000256" key="4">
    <source>
        <dbReference type="ARBA" id="ARBA00022692"/>
    </source>
</evidence>
<keyword evidence="3" id="KW-0813">Transport</keyword>
<reference evidence="17" key="1">
    <citation type="submission" date="2023-07" db="EMBL/GenBank/DDBJ databases">
        <authorList>
            <consortium name="AG Swart"/>
            <person name="Singh M."/>
            <person name="Singh A."/>
            <person name="Seah K."/>
            <person name="Emmerich C."/>
        </authorList>
    </citation>
    <scope>NUCLEOTIDE SEQUENCE</scope>
    <source>
        <strain evidence="17">DP1</strain>
    </source>
</reference>
<feature type="transmembrane region" description="Helical" evidence="15">
    <location>
        <begin position="191"/>
        <end position="210"/>
    </location>
</feature>
<feature type="transmembrane region" description="Helical" evidence="15">
    <location>
        <begin position="98"/>
        <end position="119"/>
    </location>
</feature>
<evidence type="ECO:0000256" key="1">
    <source>
        <dbReference type="ARBA" id="ARBA00004107"/>
    </source>
</evidence>
<dbReference type="GO" id="GO:0015179">
    <property type="term" value="F:L-amino acid transmembrane transporter activity"/>
    <property type="evidence" value="ECO:0007669"/>
    <property type="project" value="TreeGrafter"/>
</dbReference>
<feature type="transmembrane region" description="Helical" evidence="15">
    <location>
        <begin position="222"/>
        <end position="243"/>
    </location>
</feature>
<evidence type="ECO:0000256" key="3">
    <source>
        <dbReference type="ARBA" id="ARBA00022448"/>
    </source>
</evidence>